<proteinExistence type="predicted"/>
<dbReference type="EMBL" id="QGMG01000692">
    <property type="protein sequence ID" value="TVY52005.1"/>
    <property type="molecule type" value="Genomic_DNA"/>
</dbReference>
<organism evidence="8 9">
    <name type="scientific">Lachnellula cervina</name>
    <dbReference type="NCBI Taxonomy" id="1316786"/>
    <lineage>
        <taxon>Eukaryota</taxon>
        <taxon>Fungi</taxon>
        <taxon>Dikarya</taxon>
        <taxon>Ascomycota</taxon>
        <taxon>Pezizomycotina</taxon>
        <taxon>Leotiomycetes</taxon>
        <taxon>Helotiales</taxon>
        <taxon>Lachnaceae</taxon>
        <taxon>Lachnellula</taxon>
    </lineage>
</organism>
<evidence type="ECO:0000256" key="2">
    <source>
        <dbReference type="ARBA" id="ARBA00005179"/>
    </source>
</evidence>
<reference evidence="8 9" key="1">
    <citation type="submission" date="2018-05" db="EMBL/GenBank/DDBJ databases">
        <title>Whole genome sequencing for identification of molecular markers to develop diagnostic detection tools for the regulated plant pathogen Lachnellula willkommii.</title>
        <authorList>
            <person name="Giroux E."/>
            <person name="Bilodeau G."/>
        </authorList>
    </citation>
    <scope>NUCLEOTIDE SEQUENCE [LARGE SCALE GENOMIC DNA]</scope>
    <source>
        <strain evidence="8 9">CBS 625.97</strain>
    </source>
</reference>
<evidence type="ECO:0000256" key="6">
    <source>
        <dbReference type="ARBA" id="ARBA00023004"/>
    </source>
</evidence>
<dbReference type="Gene3D" id="1.10.630.10">
    <property type="entry name" value="Cytochrome P450"/>
    <property type="match status" value="1"/>
</dbReference>
<protein>
    <submittedName>
        <fullName evidence="8">Putative sterigmatocystin biosynthesis P450 monooxygenase</fullName>
    </submittedName>
</protein>
<dbReference type="GO" id="GO:0020037">
    <property type="term" value="F:heme binding"/>
    <property type="evidence" value="ECO:0007669"/>
    <property type="project" value="InterPro"/>
</dbReference>
<keyword evidence="5" id="KW-0560">Oxidoreductase</keyword>
<dbReference type="InterPro" id="IPR001128">
    <property type="entry name" value="Cyt_P450"/>
</dbReference>
<evidence type="ECO:0000313" key="8">
    <source>
        <dbReference type="EMBL" id="TVY52005.1"/>
    </source>
</evidence>
<dbReference type="GO" id="GO:0004497">
    <property type="term" value="F:monooxygenase activity"/>
    <property type="evidence" value="ECO:0007669"/>
    <property type="project" value="UniProtKB-KW"/>
</dbReference>
<evidence type="ECO:0000256" key="4">
    <source>
        <dbReference type="ARBA" id="ARBA00022723"/>
    </source>
</evidence>
<keyword evidence="4" id="KW-0479">Metal-binding</keyword>
<dbReference type="PANTHER" id="PTHR24305">
    <property type="entry name" value="CYTOCHROME P450"/>
    <property type="match status" value="1"/>
</dbReference>
<evidence type="ECO:0000313" key="9">
    <source>
        <dbReference type="Proteomes" id="UP000481288"/>
    </source>
</evidence>
<comment type="pathway">
    <text evidence="2">Secondary metabolite biosynthesis.</text>
</comment>
<dbReference type="PANTHER" id="PTHR24305:SF107">
    <property type="entry name" value="P450, PUTATIVE (EUROFUNG)-RELATED"/>
    <property type="match status" value="1"/>
</dbReference>
<evidence type="ECO:0000256" key="5">
    <source>
        <dbReference type="ARBA" id="ARBA00023002"/>
    </source>
</evidence>
<dbReference type="AlphaFoldDB" id="A0A7D8Z459"/>
<gene>
    <name evidence="8" type="primary">stcS</name>
    <name evidence="8" type="ORF">LCER1_G007759</name>
</gene>
<dbReference type="SUPFAM" id="SSF48264">
    <property type="entry name" value="Cytochrome P450"/>
    <property type="match status" value="1"/>
</dbReference>
<dbReference type="Pfam" id="PF00067">
    <property type="entry name" value="p450"/>
    <property type="match status" value="1"/>
</dbReference>
<evidence type="ECO:0000256" key="1">
    <source>
        <dbReference type="ARBA" id="ARBA00001971"/>
    </source>
</evidence>
<dbReference type="InterPro" id="IPR036396">
    <property type="entry name" value="Cyt_P450_sf"/>
</dbReference>
<keyword evidence="6" id="KW-0408">Iron</keyword>
<dbReference type="GO" id="GO:0016705">
    <property type="term" value="F:oxidoreductase activity, acting on paired donors, with incorporation or reduction of molecular oxygen"/>
    <property type="evidence" value="ECO:0007669"/>
    <property type="project" value="InterPro"/>
</dbReference>
<dbReference type="PRINTS" id="PR00463">
    <property type="entry name" value="EP450I"/>
</dbReference>
<evidence type="ECO:0000256" key="3">
    <source>
        <dbReference type="ARBA" id="ARBA00022617"/>
    </source>
</evidence>
<sequence>MLYPPASTTRSAEPGYLISGPNSAQLPTDGFIVWSNAYAIYRNGKYWPEPERFLPERWLVDDNNRLYPLKALFVHFLFRPRNWIGQELALLELRIVLTITAREFNIKSVYVEWDKLHPTKAVKTLNGD</sequence>
<name>A0A7D8Z459_9HELO</name>
<dbReference type="GO" id="GO:0005506">
    <property type="term" value="F:iron ion binding"/>
    <property type="evidence" value="ECO:0007669"/>
    <property type="project" value="InterPro"/>
</dbReference>
<accession>A0A7D8Z459</accession>
<comment type="caution">
    <text evidence="8">The sequence shown here is derived from an EMBL/GenBank/DDBJ whole genome shotgun (WGS) entry which is preliminary data.</text>
</comment>
<evidence type="ECO:0000256" key="7">
    <source>
        <dbReference type="ARBA" id="ARBA00023033"/>
    </source>
</evidence>
<keyword evidence="9" id="KW-1185">Reference proteome</keyword>
<keyword evidence="3" id="KW-0349">Heme</keyword>
<dbReference type="OrthoDB" id="10029320at2759"/>
<comment type="cofactor">
    <cofactor evidence="1">
        <name>heme</name>
        <dbReference type="ChEBI" id="CHEBI:30413"/>
    </cofactor>
</comment>
<dbReference type="Proteomes" id="UP000481288">
    <property type="component" value="Unassembled WGS sequence"/>
</dbReference>
<keyword evidence="7 8" id="KW-0503">Monooxygenase</keyword>
<dbReference type="InterPro" id="IPR002401">
    <property type="entry name" value="Cyt_P450_E_grp-I"/>
</dbReference>
<dbReference type="InterPro" id="IPR050121">
    <property type="entry name" value="Cytochrome_P450_monoxygenase"/>
</dbReference>